<dbReference type="WBParaSite" id="EVEC_0001020901-mRNA-1">
    <property type="protein sequence ID" value="EVEC_0001020901-mRNA-1"/>
    <property type="gene ID" value="EVEC_0001020901"/>
</dbReference>
<evidence type="ECO:0000256" key="7">
    <source>
        <dbReference type="ARBA" id="ARBA00023242"/>
    </source>
</evidence>
<evidence type="ECO:0000313" key="12">
    <source>
        <dbReference type="Proteomes" id="UP000274131"/>
    </source>
</evidence>
<dbReference type="OrthoDB" id="10018982at2759"/>
<comment type="function">
    <text evidence="8 10">Component of the Mediator complex, a coactivator involved in the regulated transcription of nearly all RNA polymerase II-dependent genes. Mediator functions as a bridge to convey information from gene-specific regulatory proteins to the basal RNA polymerase II transcription machinery. Mediator is recruited to promoters by direct interactions with regulatory proteins and serves as a scaffold for the assembly of a functional preinitiation complex with RNA polymerase II and the general transcription factors.</text>
</comment>
<evidence type="ECO:0000256" key="8">
    <source>
        <dbReference type="ARBA" id="ARBA00025687"/>
    </source>
</evidence>
<comment type="subunit">
    <text evidence="3 10">Component of the Mediator complex.</text>
</comment>
<evidence type="ECO:0000256" key="5">
    <source>
        <dbReference type="ARBA" id="ARBA00023015"/>
    </source>
</evidence>
<keyword evidence="5 10" id="KW-0805">Transcription regulation</keyword>
<accession>A0A0N4VHA8</accession>
<dbReference type="InterPro" id="IPR019095">
    <property type="entry name" value="Mediator_Med18"/>
</dbReference>
<dbReference type="GO" id="GO:0006369">
    <property type="term" value="P:termination of RNA polymerase II transcription"/>
    <property type="evidence" value="ECO:0007669"/>
    <property type="project" value="TreeGrafter"/>
</dbReference>
<evidence type="ECO:0000256" key="3">
    <source>
        <dbReference type="ARBA" id="ARBA00011837"/>
    </source>
</evidence>
<dbReference type="PANTHER" id="PTHR13321">
    <property type="entry name" value="MEDIATOR OF RNA POLYMERASE II TRANSCRIPTION, SUBUNIT 18"/>
    <property type="match status" value="1"/>
</dbReference>
<comment type="similarity">
    <text evidence="2 10">Belongs to the Mediator complex subunit 18 family.</text>
</comment>
<dbReference type="PANTHER" id="PTHR13321:SF2">
    <property type="entry name" value="MEDIATOR OF RNA POLYMERASE II TRANSCRIPTION SUBUNIT 18"/>
    <property type="match status" value="1"/>
</dbReference>
<dbReference type="GO" id="GO:0070847">
    <property type="term" value="C:core mediator complex"/>
    <property type="evidence" value="ECO:0007669"/>
    <property type="project" value="TreeGrafter"/>
</dbReference>
<organism evidence="13">
    <name type="scientific">Enterobius vermicularis</name>
    <name type="common">Human pinworm</name>
    <dbReference type="NCBI Taxonomy" id="51028"/>
    <lineage>
        <taxon>Eukaryota</taxon>
        <taxon>Metazoa</taxon>
        <taxon>Ecdysozoa</taxon>
        <taxon>Nematoda</taxon>
        <taxon>Chromadorea</taxon>
        <taxon>Rhabditida</taxon>
        <taxon>Spirurina</taxon>
        <taxon>Oxyuridomorpha</taxon>
        <taxon>Oxyuroidea</taxon>
        <taxon>Oxyuridae</taxon>
        <taxon>Enterobius</taxon>
    </lineage>
</organism>
<dbReference type="AlphaFoldDB" id="A0A0N4VHA8"/>
<reference evidence="13" key="1">
    <citation type="submission" date="2017-02" db="UniProtKB">
        <authorList>
            <consortium name="WormBaseParasite"/>
        </authorList>
    </citation>
    <scope>IDENTIFICATION</scope>
</reference>
<evidence type="ECO:0000256" key="2">
    <source>
        <dbReference type="ARBA" id="ARBA00009814"/>
    </source>
</evidence>
<dbReference type="Gene3D" id="2.40.320.10">
    <property type="entry name" value="Hypothetical Protein Pfu-838710-001"/>
    <property type="match status" value="1"/>
</dbReference>
<dbReference type="GO" id="GO:0003712">
    <property type="term" value="F:transcription coregulator activity"/>
    <property type="evidence" value="ECO:0007669"/>
    <property type="project" value="InterPro"/>
</dbReference>
<comment type="subcellular location">
    <subcellularLocation>
        <location evidence="1 10">Nucleus</location>
    </subcellularLocation>
</comment>
<name>A0A0N4VHA8_ENTVE</name>
<protein>
    <recommendedName>
        <fullName evidence="4 10">Mediator of RNA polymerase II transcription subunit 18</fullName>
    </recommendedName>
    <alternativeName>
        <fullName evidence="9 10">Mediator complex subunit 18</fullName>
    </alternativeName>
</protein>
<dbReference type="STRING" id="51028.A0A0N4VHA8"/>
<keyword evidence="10" id="KW-0010">Activator</keyword>
<dbReference type="Proteomes" id="UP000274131">
    <property type="component" value="Unassembled WGS sequence"/>
</dbReference>
<proteinExistence type="inferred from homology"/>
<gene>
    <name evidence="10" type="primary">MED18</name>
    <name evidence="11" type="ORF">EVEC_LOCUS9554</name>
</gene>
<keyword evidence="6 10" id="KW-0804">Transcription</keyword>
<reference evidence="11 12" key="2">
    <citation type="submission" date="2018-10" db="EMBL/GenBank/DDBJ databases">
        <authorList>
            <consortium name="Pathogen Informatics"/>
        </authorList>
    </citation>
    <scope>NUCLEOTIDE SEQUENCE [LARGE SCALE GENOMIC DNA]</scope>
</reference>
<keyword evidence="12" id="KW-1185">Reference proteome</keyword>
<dbReference type="Pfam" id="PF09637">
    <property type="entry name" value="Med18"/>
    <property type="match status" value="1"/>
</dbReference>
<sequence>MDELRELYSVENDVPIVAKLEPSVDCYQTQVSFKELVLYGSVFKKNKDELIQRLRGLCDPGSVEFSEHEMVFSLRTGQDPDVTIRLRRKFGSDANSYLWHFRYIGSPEPDNLCSTIVRKSISSLVFSHNMMEFVKTLGLRMDYEYIAKGQLFTKGSIKILISNITKTEKTGNYEPNVLKPLSDSLLVEMSCALPETVGYQHTAKVMRDVADQLLPICNMQKVEYWKRPMP</sequence>
<evidence type="ECO:0000313" key="13">
    <source>
        <dbReference type="WBParaSite" id="EVEC_0001020901-mRNA-1"/>
    </source>
</evidence>
<dbReference type="GO" id="GO:0016592">
    <property type="term" value="C:mediator complex"/>
    <property type="evidence" value="ECO:0007669"/>
    <property type="project" value="InterPro"/>
</dbReference>
<evidence type="ECO:0000256" key="4">
    <source>
        <dbReference type="ARBA" id="ARBA00019612"/>
    </source>
</evidence>
<keyword evidence="7 10" id="KW-0539">Nucleus</keyword>
<dbReference type="FunFam" id="2.40.320.10:FF:000013">
    <property type="entry name" value="Mediator of RNA polymerase II transcription subunit 18"/>
    <property type="match status" value="1"/>
</dbReference>
<evidence type="ECO:0000256" key="9">
    <source>
        <dbReference type="ARBA" id="ARBA00032012"/>
    </source>
</evidence>
<evidence type="ECO:0000256" key="1">
    <source>
        <dbReference type="ARBA" id="ARBA00004123"/>
    </source>
</evidence>
<dbReference type="EMBL" id="UXUI01010137">
    <property type="protein sequence ID" value="VDD94803.1"/>
    <property type="molecule type" value="Genomic_DNA"/>
</dbReference>
<evidence type="ECO:0000313" key="11">
    <source>
        <dbReference type="EMBL" id="VDD94803.1"/>
    </source>
</evidence>
<evidence type="ECO:0000256" key="6">
    <source>
        <dbReference type="ARBA" id="ARBA00023163"/>
    </source>
</evidence>
<dbReference type="GO" id="GO:0006357">
    <property type="term" value="P:regulation of transcription by RNA polymerase II"/>
    <property type="evidence" value="ECO:0007669"/>
    <property type="project" value="InterPro"/>
</dbReference>
<evidence type="ECO:0000256" key="10">
    <source>
        <dbReference type="RuleBase" id="RU364150"/>
    </source>
</evidence>